<keyword evidence="1" id="KW-1133">Transmembrane helix</keyword>
<reference evidence="2" key="1">
    <citation type="submission" date="2020-10" db="EMBL/GenBank/DDBJ databases">
        <authorList>
            <person name="Gilroy R."/>
        </authorList>
    </citation>
    <scope>NUCLEOTIDE SEQUENCE</scope>
    <source>
        <strain evidence="2">10532</strain>
    </source>
</reference>
<evidence type="ECO:0000313" key="2">
    <source>
        <dbReference type="EMBL" id="MBO8458118.1"/>
    </source>
</evidence>
<feature type="transmembrane region" description="Helical" evidence="1">
    <location>
        <begin position="12"/>
        <end position="34"/>
    </location>
</feature>
<name>A0A9D9N2V5_9SPIR</name>
<evidence type="ECO:0000313" key="3">
    <source>
        <dbReference type="Proteomes" id="UP000823638"/>
    </source>
</evidence>
<gene>
    <name evidence="2" type="ORF">IAA81_07815</name>
</gene>
<dbReference type="EMBL" id="JADIMM010000089">
    <property type="protein sequence ID" value="MBO8458118.1"/>
    <property type="molecule type" value="Genomic_DNA"/>
</dbReference>
<keyword evidence="1" id="KW-0472">Membrane</keyword>
<comment type="caution">
    <text evidence="2">The sequence shown here is derived from an EMBL/GenBank/DDBJ whole genome shotgun (WGS) entry which is preliminary data.</text>
</comment>
<accession>A0A9D9N2V5</accession>
<sequence>MVNEPSLAAQVIVAVIPIVGIVMGSVVVFFYLLWRHREISLQIRTGIYKPSKFNFKIFSLLAGLLLFFLGIVMTVLFWVVSGVNFELLGGLIPLALGMGLLGFYILTRKSDI</sequence>
<protein>
    <submittedName>
        <fullName evidence="2">Uncharacterized protein</fullName>
    </submittedName>
</protein>
<reference evidence="2" key="2">
    <citation type="journal article" date="2021" name="PeerJ">
        <title>Extensive microbial diversity within the chicken gut microbiome revealed by metagenomics and culture.</title>
        <authorList>
            <person name="Gilroy R."/>
            <person name="Ravi A."/>
            <person name="Getino M."/>
            <person name="Pursley I."/>
            <person name="Horton D.L."/>
            <person name="Alikhan N.F."/>
            <person name="Baker D."/>
            <person name="Gharbi K."/>
            <person name="Hall N."/>
            <person name="Watson M."/>
            <person name="Adriaenssens E.M."/>
            <person name="Foster-Nyarko E."/>
            <person name="Jarju S."/>
            <person name="Secka A."/>
            <person name="Antonio M."/>
            <person name="Oren A."/>
            <person name="Chaudhuri R.R."/>
            <person name="La Ragione R."/>
            <person name="Hildebrand F."/>
            <person name="Pallen M.J."/>
        </authorList>
    </citation>
    <scope>NUCLEOTIDE SEQUENCE</scope>
    <source>
        <strain evidence="2">10532</strain>
    </source>
</reference>
<proteinExistence type="predicted"/>
<feature type="transmembrane region" description="Helical" evidence="1">
    <location>
        <begin position="87"/>
        <end position="106"/>
    </location>
</feature>
<keyword evidence="1" id="KW-0812">Transmembrane</keyword>
<dbReference type="Proteomes" id="UP000823638">
    <property type="component" value="Unassembled WGS sequence"/>
</dbReference>
<dbReference type="AlphaFoldDB" id="A0A9D9N2V5"/>
<feature type="transmembrane region" description="Helical" evidence="1">
    <location>
        <begin position="55"/>
        <end position="81"/>
    </location>
</feature>
<evidence type="ECO:0000256" key="1">
    <source>
        <dbReference type="SAM" id="Phobius"/>
    </source>
</evidence>
<organism evidence="2 3">
    <name type="scientific">Candidatus Gallitreponema excrementavium</name>
    <dbReference type="NCBI Taxonomy" id="2840840"/>
    <lineage>
        <taxon>Bacteria</taxon>
        <taxon>Pseudomonadati</taxon>
        <taxon>Spirochaetota</taxon>
        <taxon>Spirochaetia</taxon>
        <taxon>Spirochaetales</taxon>
        <taxon>Candidatus Gallitreponema</taxon>
    </lineage>
</organism>